<dbReference type="Pfam" id="PF05184">
    <property type="entry name" value="SapB_1"/>
    <property type="match status" value="5"/>
</dbReference>
<dbReference type="SMART" id="SM00741">
    <property type="entry name" value="SapB"/>
    <property type="match status" value="5"/>
</dbReference>
<keyword evidence="5" id="KW-1015">Disulfide bond</keyword>
<evidence type="ECO:0000256" key="5">
    <source>
        <dbReference type="ARBA" id="ARBA00023157"/>
    </source>
</evidence>
<dbReference type="InterPro" id="IPR008373">
    <property type="entry name" value="Saposin"/>
</dbReference>
<keyword evidence="6" id="KW-0325">Glycoprotein</keyword>
<feature type="domain" description="Saposin B-type" evidence="7">
    <location>
        <begin position="278"/>
        <end position="358"/>
    </location>
</feature>
<dbReference type="InterPro" id="IPR007856">
    <property type="entry name" value="SapB_1"/>
</dbReference>
<dbReference type="AlphaFoldDB" id="A0AAV4ANX5"/>
<dbReference type="GO" id="GO:0005576">
    <property type="term" value="C:extracellular region"/>
    <property type="evidence" value="ECO:0007669"/>
    <property type="project" value="UniProtKB-SubCell"/>
</dbReference>
<dbReference type="EMBL" id="BLXT01004104">
    <property type="protein sequence ID" value="GFO09499.1"/>
    <property type="molecule type" value="Genomic_DNA"/>
</dbReference>
<feature type="non-terminal residue" evidence="8">
    <location>
        <position position="447"/>
    </location>
</feature>
<dbReference type="InterPro" id="IPR008138">
    <property type="entry name" value="SapB_2"/>
</dbReference>
<keyword evidence="2" id="KW-0964">Secreted</keyword>
<evidence type="ECO:0000259" key="7">
    <source>
        <dbReference type="PROSITE" id="PS50015"/>
    </source>
</evidence>
<dbReference type="GO" id="GO:0006665">
    <property type="term" value="P:sphingolipid metabolic process"/>
    <property type="evidence" value="ECO:0007669"/>
    <property type="project" value="InterPro"/>
</dbReference>
<dbReference type="Proteomes" id="UP000735302">
    <property type="component" value="Unassembled WGS sequence"/>
</dbReference>
<evidence type="ECO:0000256" key="6">
    <source>
        <dbReference type="ARBA" id="ARBA00023180"/>
    </source>
</evidence>
<comment type="caution">
    <text evidence="8">The sequence shown here is derived from an EMBL/GenBank/DDBJ whole genome shotgun (WGS) entry which is preliminary data.</text>
</comment>
<accession>A0AAV4ANX5</accession>
<dbReference type="GO" id="GO:0016020">
    <property type="term" value="C:membrane"/>
    <property type="evidence" value="ECO:0007669"/>
    <property type="project" value="GOC"/>
</dbReference>
<evidence type="ECO:0000256" key="4">
    <source>
        <dbReference type="ARBA" id="ARBA00022737"/>
    </source>
</evidence>
<dbReference type="InterPro" id="IPR008139">
    <property type="entry name" value="SaposinB_dom"/>
</dbReference>
<feature type="domain" description="Saposin B-type" evidence="7">
    <location>
        <begin position="102"/>
        <end position="182"/>
    </location>
</feature>
<evidence type="ECO:0000256" key="2">
    <source>
        <dbReference type="ARBA" id="ARBA00022525"/>
    </source>
</evidence>
<dbReference type="PANTHER" id="PTHR11480:SF3">
    <property type="entry name" value="BCDNA.GH08312"/>
    <property type="match status" value="1"/>
</dbReference>
<proteinExistence type="predicted"/>
<gene>
    <name evidence="8" type="ORF">PoB_003600400</name>
</gene>
<name>A0AAV4ANX5_9GAST</name>
<evidence type="ECO:0000313" key="9">
    <source>
        <dbReference type="Proteomes" id="UP000735302"/>
    </source>
</evidence>
<keyword evidence="3" id="KW-0732">Signal</keyword>
<dbReference type="PROSITE" id="PS50015">
    <property type="entry name" value="SAP_B"/>
    <property type="match status" value="5"/>
</dbReference>
<comment type="subcellular location">
    <subcellularLocation>
        <location evidence="1">Secreted</location>
    </subcellularLocation>
</comment>
<keyword evidence="4" id="KW-0677">Repeat</keyword>
<evidence type="ECO:0000256" key="1">
    <source>
        <dbReference type="ARBA" id="ARBA00004613"/>
    </source>
</evidence>
<organism evidence="8 9">
    <name type="scientific">Plakobranchus ocellatus</name>
    <dbReference type="NCBI Taxonomy" id="259542"/>
    <lineage>
        <taxon>Eukaryota</taxon>
        <taxon>Metazoa</taxon>
        <taxon>Spiralia</taxon>
        <taxon>Lophotrochozoa</taxon>
        <taxon>Mollusca</taxon>
        <taxon>Gastropoda</taxon>
        <taxon>Heterobranchia</taxon>
        <taxon>Euthyneura</taxon>
        <taxon>Panpulmonata</taxon>
        <taxon>Sacoglossa</taxon>
        <taxon>Placobranchoidea</taxon>
        <taxon>Plakobranchidae</taxon>
        <taxon>Plakobranchus</taxon>
    </lineage>
</organism>
<evidence type="ECO:0000313" key="8">
    <source>
        <dbReference type="EMBL" id="GFO09499.1"/>
    </source>
</evidence>
<evidence type="ECO:0000256" key="3">
    <source>
        <dbReference type="ARBA" id="ARBA00022729"/>
    </source>
</evidence>
<dbReference type="PRINTS" id="PR01797">
    <property type="entry name" value="SAPOSIN"/>
</dbReference>
<dbReference type="InterPro" id="IPR051428">
    <property type="entry name" value="Sphingo_Act-Surfact_Prot"/>
</dbReference>
<dbReference type="GO" id="GO:0005764">
    <property type="term" value="C:lysosome"/>
    <property type="evidence" value="ECO:0007669"/>
    <property type="project" value="InterPro"/>
</dbReference>
<dbReference type="Pfam" id="PF03489">
    <property type="entry name" value="SapB_2"/>
    <property type="match status" value="5"/>
</dbReference>
<keyword evidence="9" id="KW-1185">Reference proteome</keyword>
<sequence length="447" mass="48487">MNSSRSSGPTVVKDGQFCAICEFAMTQLDNILGDNATEAKIEAALDQVCNLLSANVKQECVSFVAQYTPQLIQALLQYKPQQVCTLLGLCTSKIKGPTVVKDGQFCAICEFAMTQLDNILGDNATEAKIEAALDQVCNLLPANVKQECVSFVAQYTPQLIQALLQYKPQQVCTLLGLCTSKIKGPTVVKDGQFCAICEFAMTQLDNILGDNATEAKIEAALDQVCNLLPANVKQECVSFVAQYTPQLIQALLQYKPQQVCTLLGLCTSKIKGPTVVKDGQFCAICEFAMTQLDNILGDNATEAKIEAALDQVCNLLPANVKQECVSFVAQYTPQLIQALLQYKPQQVCTLLGLCTSKIKGPTVVKDGQFCAICEFAMTQLDNILGENATEAKIEAALDQVCNLLPANVKQECVSFVAQYTPQLIQALLQYKPQQVCTLLGLCTSKIK</sequence>
<reference evidence="8 9" key="1">
    <citation type="journal article" date="2021" name="Elife">
        <title>Chloroplast acquisition without the gene transfer in kleptoplastic sea slugs, Plakobranchus ocellatus.</title>
        <authorList>
            <person name="Maeda T."/>
            <person name="Takahashi S."/>
            <person name="Yoshida T."/>
            <person name="Shimamura S."/>
            <person name="Takaki Y."/>
            <person name="Nagai Y."/>
            <person name="Toyoda A."/>
            <person name="Suzuki Y."/>
            <person name="Arimoto A."/>
            <person name="Ishii H."/>
            <person name="Satoh N."/>
            <person name="Nishiyama T."/>
            <person name="Hasebe M."/>
            <person name="Maruyama T."/>
            <person name="Minagawa J."/>
            <person name="Obokata J."/>
            <person name="Shigenobu S."/>
        </authorList>
    </citation>
    <scope>NUCLEOTIDE SEQUENCE [LARGE SCALE GENOMIC DNA]</scope>
</reference>
<protein>
    <submittedName>
        <fullName evidence="8">Proactivator polypeptide</fullName>
    </submittedName>
</protein>
<dbReference type="SUPFAM" id="SSF47862">
    <property type="entry name" value="Saposin"/>
    <property type="match status" value="6"/>
</dbReference>
<feature type="domain" description="Saposin B-type" evidence="7">
    <location>
        <begin position="14"/>
        <end position="94"/>
    </location>
</feature>
<dbReference type="PANTHER" id="PTHR11480">
    <property type="entry name" value="SAPOSIN-RELATED"/>
    <property type="match status" value="1"/>
</dbReference>
<feature type="domain" description="Saposin B-type" evidence="7">
    <location>
        <begin position="366"/>
        <end position="446"/>
    </location>
</feature>
<dbReference type="FunFam" id="1.10.225.10:FF:000002">
    <property type="entry name" value="prosaposin isoform X2"/>
    <property type="match status" value="5"/>
</dbReference>
<dbReference type="Gene3D" id="1.10.225.10">
    <property type="entry name" value="Saposin-like"/>
    <property type="match status" value="5"/>
</dbReference>
<dbReference type="InterPro" id="IPR011001">
    <property type="entry name" value="Saposin-like"/>
</dbReference>
<feature type="domain" description="Saposin B-type" evidence="7">
    <location>
        <begin position="190"/>
        <end position="270"/>
    </location>
</feature>